<dbReference type="EMBL" id="AWVH01000039">
    <property type="protein sequence ID" value="ERJ92063.1"/>
    <property type="molecule type" value="Genomic_DNA"/>
</dbReference>
<evidence type="ECO:0000313" key="1">
    <source>
        <dbReference type="EMBL" id="ERJ92063.1"/>
    </source>
</evidence>
<gene>
    <name evidence="1" type="ORF">HMPREF9193_01723</name>
</gene>
<organism evidence="1 2">
    <name type="scientific">Treponema lecithinolyticum ATCC 700332</name>
    <dbReference type="NCBI Taxonomy" id="1321815"/>
    <lineage>
        <taxon>Bacteria</taxon>
        <taxon>Pseudomonadati</taxon>
        <taxon>Spirochaetota</taxon>
        <taxon>Spirochaetia</taxon>
        <taxon>Spirochaetales</taxon>
        <taxon>Treponemataceae</taxon>
        <taxon>Treponema</taxon>
    </lineage>
</organism>
<dbReference type="Proteomes" id="UP000016649">
    <property type="component" value="Unassembled WGS sequence"/>
</dbReference>
<protein>
    <submittedName>
        <fullName evidence="1">Uncharacterized protein</fullName>
    </submittedName>
</protein>
<comment type="caution">
    <text evidence="1">The sequence shown here is derived from an EMBL/GenBank/DDBJ whole genome shotgun (WGS) entry which is preliminary data.</text>
</comment>
<evidence type="ECO:0000313" key="2">
    <source>
        <dbReference type="Proteomes" id="UP000016649"/>
    </source>
</evidence>
<sequence length="245" mass="25609">MFTESWAKRAARNQYDVLKNASTEELADIAGEAQFSHPDTAAAIMDLLGEKGSALRDLSVQKKEKVLTASMSASIPLSSLKKLADNNVFLSGGGTPSSNSALIKNLSAAVNRFNPHVFEIILQDPEAMRSADPASLANATAAAFLQLIYSVGFENIKNNIIASGSAVDVMTQDTDTVITKMLSAAPNPAHAKTLKAAVEAAKLLSGATGAFAAKDANSIPVVRNVPSDVKVLGVLPFSDILAALK</sequence>
<name>A0ABN0NXB8_TRELE</name>
<proteinExistence type="predicted"/>
<accession>A0ABN0NXB8</accession>
<reference evidence="1 2" key="1">
    <citation type="submission" date="2013-08" db="EMBL/GenBank/DDBJ databases">
        <authorList>
            <person name="Weinstock G."/>
            <person name="Sodergren E."/>
            <person name="Wylie T."/>
            <person name="Fulton L."/>
            <person name="Fulton R."/>
            <person name="Fronick C."/>
            <person name="O'Laughlin M."/>
            <person name="Godfrey J."/>
            <person name="Miner T."/>
            <person name="Herter B."/>
            <person name="Appelbaum E."/>
            <person name="Cordes M."/>
            <person name="Lek S."/>
            <person name="Wollam A."/>
            <person name="Pepin K.H."/>
            <person name="Palsikar V.B."/>
            <person name="Mitreva M."/>
            <person name="Wilson R.K."/>
        </authorList>
    </citation>
    <scope>NUCLEOTIDE SEQUENCE [LARGE SCALE GENOMIC DNA]</scope>
    <source>
        <strain evidence="1 2">ATCC 700332</strain>
    </source>
</reference>
<keyword evidence="2" id="KW-1185">Reference proteome</keyword>